<evidence type="ECO:0008006" key="10">
    <source>
        <dbReference type="Google" id="ProtNLM"/>
    </source>
</evidence>
<reference evidence="8 9" key="1">
    <citation type="submission" date="2017-02" db="EMBL/GenBank/DDBJ databases">
        <title>Chromobacterium haemolyticum H5244.</title>
        <authorList>
            <person name="Gulvik C.A."/>
        </authorList>
    </citation>
    <scope>NUCLEOTIDE SEQUENCE [LARGE SCALE GENOMIC DNA]</scope>
    <source>
        <strain evidence="8 9">H5244</strain>
    </source>
</reference>
<dbReference type="SUPFAM" id="SSF46894">
    <property type="entry name" value="C-terminal effector domain of the bipartite response regulators"/>
    <property type="match status" value="1"/>
</dbReference>
<dbReference type="Pfam" id="PF00072">
    <property type="entry name" value="Response_reg"/>
    <property type="match status" value="1"/>
</dbReference>
<dbReference type="PROSITE" id="PS51755">
    <property type="entry name" value="OMPR_PHOB"/>
    <property type="match status" value="1"/>
</dbReference>
<dbReference type="GO" id="GO:0006355">
    <property type="term" value="P:regulation of DNA-templated transcription"/>
    <property type="evidence" value="ECO:0007669"/>
    <property type="project" value="InterPro"/>
</dbReference>
<feature type="domain" description="OmpR/PhoB-type" evidence="7">
    <location>
        <begin position="122"/>
        <end position="223"/>
    </location>
</feature>
<dbReference type="InterPro" id="IPR001789">
    <property type="entry name" value="Sig_transdc_resp-reg_receiver"/>
</dbReference>
<evidence type="ECO:0000313" key="9">
    <source>
        <dbReference type="Proteomes" id="UP000192721"/>
    </source>
</evidence>
<dbReference type="Gene3D" id="3.40.50.2300">
    <property type="match status" value="1"/>
</dbReference>
<dbReference type="PANTHER" id="PTHR48111:SF67">
    <property type="entry name" value="TRANSCRIPTIONAL REGULATORY PROTEIN TCTD"/>
    <property type="match status" value="1"/>
</dbReference>
<dbReference type="InterPro" id="IPR011006">
    <property type="entry name" value="CheY-like_superfamily"/>
</dbReference>
<evidence type="ECO:0000259" key="6">
    <source>
        <dbReference type="PROSITE" id="PS50110"/>
    </source>
</evidence>
<evidence type="ECO:0000256" key="4">
    <source>
        <dbReference type="PROSITE-ProRule" id="PRU00169"/>
    </source>
</evidence>
<dbReference type="SUPFAM" id="SSF52172">
    <property type="entry name" value="CheY-like"/>
    <property type="match status" value="1"/>
</dbReference>
<evidence type="ECO:0000256" key="1">
    <source>
        <dbReference type="ARBA" id="ARBA00023015"/>
    </source>
</evidence>
<evidence type="ECO:0000259" key="7">
    <source>
        <dbReference type="PROSITE" id="PS51755"/>
    </source>
</evidence>
<dbReference type="SMART" id="SM00448">
    <property type="entry name" value="REC"/>
    <property type="match status" value="1"/>
</dbReference>
<protein>
    <recommendedName>
        <fullName evidence="10">DNA-binding response regulator</fullName>
    </recommendedName>
</protein>
<dbReference type="GO" id="GO:0000156">
    <property type="term" value="F:phosphorelay response regulator activity"/>
    <property type="evidence" value="ECO:0007669"/>
    <property type="project" value="TreeGrafter"/>
</dbReference>
<feature type="modified residue" description="4-aspartylphosphate" evidence="4">
    <location>
        <position position="52"/>
    </location>
</feature>
<keyword evidence="1" id="KW-0805">Transcription regulation</keyword>
<dbReference type="RefSeq" id="WP_081555504.1">
    <property type="nucleotide sequence ID" value="NZ_CP109905.1"/>
</dbReference>
<dbReference type="Gene3D" id="1.10.10.10">
    <property type="entry name" value="Winged helix-like DNA-binding domain superfamily/Winged helix DNA-binding domain"/>
    <property type="match status" value="1"/>
</dbReference>
<dbReference type="SMART" id="SM00862">
    <property type="entry name" value="Trans_reg_C"/>
    <property type="match status" value="1"/>
</dbReference>
<comment type="caution">
    <text evidence="8">The sequence shown here is derived from an EMBL/GenBank/DDBJ whole genome shotgun (WGS) entry which is preliminary data.</text>
</comment>
<dbReference type="EMBL" id="MUKV01000011">
    <property type="protein sequence ID" value="OQS40173.1"/>
    <property type="molecule type" value="Genomic_DNA"/>
</dbReference>
<gene>
    <name evidence="8" type="ORF">B0T45_11015</name>
</gene>
<feature type="DNA-binding region" description="OmpR/PhoB-type" evidence="5">
    <location>
        <begin position="122"/>
        <end position="223"/>
    </location>
</feature>
<dbReference type="AlphaFoldDB" id="A0A1W0CZS1"/>
<feature type="domain" description="Response regulatory" evidence="6">
    <location>
        <begin position="3"/>
        <end position="117"/>
    </location>
</feature>
<evidence type="ECO:0000256" key="2">
    <source>
        <dbReference type="ARBA" id="ARBA00023125"/>
    </source>
</evidence>
<dbReference type="CDD" id="cd00383">
    <property type="entry name" value="trans_reg_C"/>
    <property type="match status" value="1"/>
</dbReference>
<evidence type="ECO:0000256" key="3">
    <source>
        <dbReference type="ARBA" id="ARBA00023163"/>
    </source>
</evidence>
<dbReference type="PANTHER" id="PTHR48111">
    <property type="entry name" value="REGULATOR OF RPOS"/>
    <property type="match status" value="1"/>
</dbReference>
<dbReference type="Proteomes" id="UP000192721">
    <property type="component" value="Unassembled WGS sequence"/>
</dbReference>
<dbReference type="InterPro" id="IPR001867">
    <property type="entry name" value="OmpR/PhoB-type_DNA-bd"/>
</dbReference>
<dbReference type="GO" id="GO:0005829">
    <property type="term" value="C:cytosol"/>
    <property type="evidence" value="ECO:0007669"/>
    <property type="project" value="TreeGrafter"/>
</dbReference>
<proteinExistence type="predicted"/>
<name>A0A1W0CZS1_9NEIS</name>
<keyword evidence="3" id="KW-0804">Transcription</keyword>
<sequence>MTHIALLEDNPDLREELLFQLKRCGYQATGLACGQELERHLAEHPCRLLILDLGLPDIDGMALSRRLRASHPGLGQVMLTARGALDDKVQGLQQGADAYLVKPTPLAELLATLASVLRRLDGDAAERADGWRYHAANRMLTAPNGQQLHLTHAEHQVLSAMLRRAPEPAHRRELAEALGANYLHYDERRLETLISRLRRKLSGIAPQHNPILAARGVGYGFSEPCQPL</sequence>
<evidence type="ECO:0000313" key="8">
    <source>
        <dbReference type="EMBL" id="OQS40173.1"/>
    </source>
</evidence>
<dbReference type="InterPro" id="IPR039420">
    <property type="entry name" value="WalR-like"/>
</dbReference>
<accession>A0A1W0CZS1</accession>
<organism evidence="8 9">
    <name type="scientific">Chromobacterium haemolyticum</name>
    <dbReference type="NCBI Taxonomy" id="394935"/>
    <lineage>
        <taxon>Bacteria</taxon>
        <taxon>Pseudomonadati</taxon>
        <taxon>Pseudomonadota</taxon>
        <taxon>Betaproteobacteria</taxon>
        <taxon>Neisseriales</taxon>
        <taxon>Chromobacteriaceae</taxon>
        <taxon>Chromobacterium</taxon>
    </lineage>
</organism>
<dbReference type="InterPro" id="IPR016032">
    <property type="entry name" value="Sig_transdc_resp-reg_C-effctor"/>
</dbReference>
<dbReference type="GO" id="GO:0000976">
    <property type="term" value="F:transcription cis-regulatory region binding"/>
    <property type="evidence" value="ECO:0007669"/>
    <property type="project" value="TreeGrafter"/>
</dbReference>
<dbReference type="GO" id="GO:0032993">
    <property type="term" value="C:protein-DNA complex"/>
    <property type="evidence" value="ECO:0007669"/>
    <property type="project" value="TreeGrafter"/>
</dbReference>
<keyword evidence="4" id="KW-0597">Phosphoprotein</keyword>
<keyword evidence="2 5" id="KW-0238">DNA-binding</keyword>
<dbReference type="PROSITE" id="PS50110">
    <property type="entry name" value="RESPONSE_REGULATORY"/>
    <property type="match status" value="1"/>
</dbReference>
<dbReference type="InterPro" id="IPR036388">
    <property type="entry name" value="WH-like_DNA-bd_sf"/>
</dbReference>
<evidence type="ECO:0000256" key="5">
    <source>
        <dbReference type="PROSITE-ProRule" id="PRU01091"/>
    </source>
</evidence>
<dbReference type="Pfam" id="PF00486">
    <property type="entry name" value="Trans_reg_C"/>
    <property type="match status" value="1"/>
</dbReference>